<feature type="active site" description="Proton acceptor" evidence="8">
    <location>
        <position position="419"/>
    </location>
</feature>
<dbReference type="InterPro" id="IPR000788">
    <property type="entry name" value="RNR_lg_C"/>
</dbReference>
<dbReference type="PANTHER" id="PTHR11573:SF6">
    <property type="entry name" value="RIBONUCLEOSIDE-DIPHOSPHATE REDUCTASE LARGE SUBUNIT"/>
    <property type="match status" value="1"/>
</dbReference>
<dbReference type="PRINTS" id="PR01183">
    <property type="entry name" value="RIBORDTASEM1"/>
</dbReference>
<evidence type="ECO:0000256" key="3">
    <source>
        <dbReference type="ARBA" id="ARBA00022705"/>
    </source>
</evidence>
<feature type="binding site" evidence="8">
    <location>
        <begin position="606"/>
        <end position="610"/>
    </location>
    <ligand>
        <name>substrate</name>
    </ligand>
</feature>
<dbReference type="InterPro" id="IPR008926">
    <property type="entry name" value="RNR_R1-su_N"/>
</dbReference>
<dbReference type="GO" id="GO:0005524">
    <property type="term" value="F:ATP binding"/>
    <property type="evidence" value="ECO:0007669"/>
    <property type="project" value="UniProtKB-UniRule"/>
</dbReference>
<evidence type="ECO:0000256" key="2">
    <source>
        <dbReference type="ARBA" id="ARBA00022518"/>
    </source>
</evidence>
<dbReference type="EMBL" id="KT271453">
    <property type="protein sequence ID" value="ALH44222.1"/>
    <property type="molecule type" value="Genomic_DNA"/>
</dbReference>
<dbReference type="Pfam" id="PF02867">
    <property type="entry name" value="Ribonuc_red_lgC"/>
    <property type="match status" value="1"/>
</dbReference>
<dbReference type="EC" id="1.17.4.1" evidence="8"/>
<dbReference type="GO" id="GO:0016032">
    <property type="term" value="P:viral process"/>
    <property type="evidence" value="ECO:0007669"/>
    <property type="project" value="UniProtKB-UniRule"/>
</dbReference>
<feature type="site" description="Interacts with thioredoxin/glutaredoxin" evidence="8">
    <location>
        <position position="782"/>
    </location>
</feature>
<dbReference type="InterPro" id="IPR013346">
    <property type="entry name" value="NrdE_NrdA_C"/>
</dbReference>
<dbReference type="Pfam" id="PF00317">
    <property type="entry name" value="Ribonuc_red_lgN"/>
    <property type="match status" value="1"/>
</dbReference>
<organism evidence="11">
    <name type="scientific">Human herpesvirus 8</name>
    <name type="common">HHV-8</name>
    <name type="synonym">Kaposi's sarcoma-associated herpesvirus</name>
    <dbReference type="NCBI Taxonomy" id="37296"/>
    <lineage>
        <taxon>Viruses</taxon>
        <taxon>Duplodnaviria</taxon>
        <taxon>Heunggongvirae</taxon>
        <taxon>Peploviricota</taxon>
        <taxon>Herviviricetes</taxon>
        <taxon>Herpesvirales</taxon>
        <taxon>Orthoherpesviridae</taxon>
        <taxon>Gammaherpesvirinae</taxon>
        <taxon>Rhadinovirus</taxon>
        <taxon>Rhadinovirus humangamma8</taxon>
    </lineage>
</organism>
<evidence type="ECO:0000256" key="7">
    <source>
        <dbReference type="ARBA" id="ARBA00023157"/>
    </source>
</evidence>
<dbReference type="UniPathway" id="UPA00326"/>
<comment type="subunit">
    <text evidence="8">Heterotetramer composed of a homodimer of the large subunit (R1) and a homodimer of the small subunit (R2). Larger multisubunit protein complex are also active, composed of (R1)n(R2)n.</text>
</comment>
<feature type="domain" description="Ribonucleotide reductase large subunit" evidence="10">
    <location>
        <begin position="584"/>
        <end position="606"/>
    </location>
</feature>
<proteinExistence type="inferred from homology"/>
<dbReference type="SUPFAM" id="SSF51998">
    <property type="entry name" value="PFL-like glycyl radical enzymes"/>
    <property type="match status" value="1"/>
</dbReference>
<evidence type="ECO:0000256" key="5">
    <source>
        <dbReference type="ARBA" id="ARBA00022840"/>
    </source>
</evidence>
<dbReference type="SUPFAM" id="SSF48168">
    <property type="entry name" value="R1 subunit of ribonucleotide reductase, N-terminal domain"/>
    <property type="match status" value="1"/>
</dbReference>
<comment type="function">
    <text evidence="8">Ribonucleoside-diphosphate reductase holoenzyme provides the precursors necessary for viral DNA synthesis. Allows virus growth in non-dividing cells, as well as reactivation from latency in infected hosts. Catalyzes the biosynthesis of deoxyribonucleotides from the corresponding ribonucleotides.</text>
</comment>
<dbReference type="PROSITE" id="PS00089">
    <property type="entry name" value="RIBORED_LARGE"/>
    <property type="match status" value="1"/>
</dbReference>
<comment type="catalytic activity">
    <reaction evidence="8 9">
        <text>a 2'-deoxyribonucleoside 5'-diphosphate + [thioredoxin]-disulfide + H2O = a ribonucleoside 5'-diphosphate + [thioredoxin]-dithiol</text>
        <dbReference type="Rhea" id="RHEA:23252"/>
        <dbReference type="Rhea" id="RHEA-COMP:10698"/>
        <dbReference type="Rhea" id="RHEA-COMP:10700"/>
        <dbReference type="ChEBI" id="CHEBI:15377"/>
        <dbReference type="ChEBI" id="CHEBI:29950"/>
        <dbReference type="ChEBI" id="CHEBI:50058"/>
        <dbReference type="ChEBI" id="CHEBI:57930"/>
        <dbReference type="ChEBI" id="CHEBI:73316"/>
        <dbReference type="EC" id="1.17.4.1"/>
    </reaction>
</comment>
<dbReference type="Gene3D" id="3.20.70.20">
    <property type="match status" value="1"/>
</dbReference>
<dbReference type="NCBIfam" id="TIGR02506">
    <property type="entry name" value="NrdE_NrdA"/>
    <property type="match status" value="1"/>
</dbReference>
<feature type="binding site" evidence="8">
    <location>
        <begin position="215"/>
        <end position="216"/>
    </location>
    <ligand>
        <name>substrate</name>
    </ligand>
</feature>
<evidence type="ECO:0000256" key="4">
    <source>
        <dbReference type="ARBA" id="ARBA00022741"/>
    </source>
</evidence>
<feature type="site" description="Important for electron transfer" evidence="8">
    <location>
        <position position="737"/>
    </location>
</feature>
<feature type="site" description="Important for hydrogen atom transfer" evidence="8">
    <location>
        <position position="431"/>
    </location>
</feature>
<dbReference type="GO" id="GO:0009263">
    <property type="term" value="P:deoxyribonucleotide biosynthetic process"/>
    <property type="evidence" value="ECO:0007669"/>
    <property type="project" value="UniProtKB-KW"/>
</dbReference>
<keyword evidence="5 8" id="KW-0067">ATP-binding</keyword>
<feature type="active site" description="Cysteine radical intermediate" evidence="8">
    <location>
        <position position="417"/>
    </location>
</feature>
<accession>A0A0N7GEM5</accession>
<comment type="caution">
    <text evidence="8">Lacks conserved residue(s) required for the propagation of feature annotation.</text>
</comment>
<name>A0A0N7GEM5_HHV8</name>
<organismHost>
    <name type="scientific">Homo sapiens</name>
    <name type="common">Human</name>
    <dbReference type="NCBI Taxonomy" id="9606"/>
</organismHost>
<gene>
    <name evidence="11" type="primary">ORF61</name>
    <name evidence="8" type="synonym">RIR1</name>
</gene>
<protein>
    <recommendedName>
        <fullName evidence="8">Ribonucleoside-diphosphate reductase large subunit</fullName>
        <shortName evidence="8">R1</shortName>
        <ecNumber evidence="8">1.17.4.1</ecNumber>
    </recommendedName>
    <alternativeName>
        <fullName evidence="8">Ribonucleotide reductase large subunit</fullName>
    </alternativeName>
</protein>
<feature type="active site" description="Proton acceptor" evidence="8">
    <location>
        <position position="415"/>
    </location>
</feature>
<keyword evidence="9" id="KW-0215">Deoxyribonucleotide synthesis</keyword>
<comment type="function">
    <text evidence="9">Provides the precursors necessary for DNA synthesis. Catalyzes the biosynthesis of deoxyribonucleotides from the corresponding ribonucleotides.</text>
</comment>
<evidence type="ECO:0000256" key="8">
    <source>
        <dbReference type="HAMAP-Rule" id="MF_04026"/>
    </source>
</evidence>
<reference evidence="11" key="1">
    <citation type="journal article" date="2015" name="J. Virol.">
        <title>Whole-Genome Sequencing of Kaposi's Sarcoma-Associated Herpesvirus from Zambian Kaposi's Sarcoma Biopsy Specimens Reveals Unique Viral Diversity.</title>
        <authorList>
            <person name="Olp L.N."/>
            <person name="Jeanniard A."/>
            <person name="Marimo C."/>
            <person name="West J.T."/>
            <person name="Wood C."/>
        </authorList>
    </citation>
    <scope>NUCLEOTIDE SEQUENCE</scope>
    <source>
        <strain evidence="11">ZM004</strain>
    </source>
</reference>
<evidence type="ECO:0000259" key="10">
    <source>
        <dbReference type="PROSITE" id="PS00089"/>
    </source>
</evidence>
<evidence type="ECO:0000256" key="1">
    <source>
        <dbReference type="ARBA" id="ARBA00010406"/>
    </source>
</evidence>
<keyword evidence="3" id="KW-0235">DNA replication</keyword>
<dbReference type="InterPro" id="IPR039718">
    <property type="entry name" value="Rrm1"/>
</dbReference>
<feature type="binding site" evidence="8">
    <location>
        <position position="200"/>
    </location>
    <ligand>
        <name>substrate</name>
    </ligand>
</feature>
<dbReference type="HAMAP" id="MF_04026">
    <property type="entry name" value="HSV_RIR1"/>
    <property type="match status" value="1"/>
</dbReference>
<feature type="binding site" evidence="8">
    <location>
        <position position="246"/>
    </location>
    <ligand>
        <name>substrate</name>
    </ligand>
</feature>
<feature type="site" description="Important for hydrogen atom transfer" evidence="8">
    <location>
        <position position="216"/>
    </location>
</feature>
<sequence>MSVRTFCQVHLGAVPPERRGSQVSAGQLSDFDMCAQSLIDFLKVRVGWDVRANAMAGRLWHQIMEARCPATLKQYLGIFRGVLGHRVESFIQKNIDALEDMLCAYRRSKAYEDTLNCGYLSAVRLYDTYVLRTMGTEPVYESVAQMFMRVSVFVACQCLEHECLYWLARDLIEDAKSVSEMAIVEYVFGYLAAQHVCCATPILRSAGVEGGQLASCFILQPSMMNESGTLDALYHDMSPLLASKSGVGLDVTSFSHQKNIASCLKLVDAQVHYFNDNNIRPVGASAYMELWHSQICDFLNAKLPENPDRCHSLFQGVCIPTLFFRMYEKDPSKLWYLFDPATAPNLIKLYGAAFDNEYERLVRAGKYVSCMPLKSMMFTLIHTIIKTGSPYVLLKEALNEHHWTDTQGMAINCSNLCAEIVQLPGRNTSVCNLANICLPKCLRTVERARVGTTDANRPFFCFEALGDAVRVAVLVINACILGGSHPTPGVERGQKERSMGIGVQGLADVFAELGYGYLDAESAELDKNIFQSMYYTAVETSHNLVLEGQGVPFHGWEVSNFAKGRFHWQTWEGEDASFVPRHRWDALGKSIAEHGIFNSQFLAVMPTAGTSQVTGYAESVYPFFANISSKVTNKEEVLRPNVTFFKKVLPDDLRVVRQYGGDVSTFPKHHRERYRVFLTAFDYCPFKLLDRARARAPFVDQSQSMSFFLKEDRVRNASYLRDLLLHGYRLGLKTLMYYCRVQKQSSLTALQCLADPGSPPHYGMKQDGAWLPGPKNPEEQSCAADPECLVCQ</sequence>
<feature type="binding site" evidence="8">
    <location>
        <begin position="415"/>
        <end position="419"/>
    </location>
    <ligand>
        <name>substrate</name>
    </ligand>
</feature>
<dbReference type="GO" id="GO:0004748">
    <property type="term" value="F:ribonucleoside-diphosphate reductase activity, thioredoxin disulfide as acceptor"/>
    <property type="evidence" value="ECO:0007669"/>
    <property type="project" value="UniProtKB-UniRule"/>
</dbReference>
<dbReference type="InterPro" id="IPR013509">
    <property type="entry name" value="RNR_lsu_N"/>
</dbReference>
<dbReference type="GO" id="GO:0006260">
    <property type="term" value="P:DNA replication"/>
    <property type="evidence" value="ECO:0007669"/>
    <property type="project" value="UniProtKB-KW"/>
</dbReference>
<keyword evidence="4 8" id="KW-0547">Nucleotide-binding</keyword>
<feature type="site" description="Important for electron transfer" evidence="8">
    <location>
        <position position="738"/>
    </location>
</feature>
<dbReference type="InterPro" id="IPR034717">
    <property type="entry name" value="HSV_RIR1"/>
</dbReference>
<evidence type="ECO:0000313" key="11">
    <source>
        <dbReference type="EMBL" id="ALH44222.1"/>
    </source>
</evidence>
<keyword evidence="6 8" id="KW-0560">Oxidoreductase</keyword>
<keyword evidence="2 8" id="KW-0244">Early protein</keyword>
<dbReference type="PANTHER" id="PTHR11573">
    <property type="entry name" value="RIBONUCLEOSIDE-DIPHOSPHATE REDUCTASE LARGE CHAIN"/>
    <property type="match status" value="1"/>
</dbReference>
<evidence type="ECO:0000256" key="9">
    <source>
        <dbReference type="RuleBase" id="RU003410"/>
    </source>
</evidence>
<keyword evidence="7 8" id="KW-1015">Disulfide bond</keyword>
<evidence type="ECO:0000256" key="6">
    <source>
        <dbReference type="ARBA" id="ARBA00023002"/>
    </source>
</evidence>
<comment type="similarity">
    <text evidence="1 8 9">Belongs to the ribonucleoside diphosphate reductase large chain family.</text>
</comment>